<evidence type="ECO:0000256" key="3">
    <source>
        <dbReference type="ARBA" id="ARBA00022679"/>
    </source>
</evidence>
<dbReference type="SUPFAM" id="SSF141523">
    <property type="entry name" value="L,D-transpeptidase catalytic domain-like"/>
    <property type="match status" value="1"/>
</dbReference>
<keyword evidence="11" id="KW-0449">Lipoprotein</keyword>
<dbReference type="PANTHER" id="PTHR30582">
    <property type="entry name" value="L,D-TRANSPEPTIDASE"/>
    <property type="match status" value="1"/>
</dbReference>
<dbReference type="GO" id="GO:0071972">
    <property type="term" value="F:peptidoglycan L,D-transpeptidase activity"/>
    <property type="evidence" value="ECO:0007669"/>
    <property type="project" value="TreeGrafter"/>
</dbReference>
<dbReference type="InterPro" id="IPR005490">
    <property type="entry name" value="LD_TPept_cat_dom"/>
</dbReference>
<keyword evidence="3" id="KW-0808">Transferase</keyword>
<evidence type="ECO:0000256" key="7">
    <source>
        <dbReference type="PROSITE-ProRule" id="PRU01373"/>
    </source>
</evidence>
<evidence type="ECO:0000256" key="8">
    <source>
        <dbReference type="SAM" id="MobiDB-lite"/>
    </source>
</evidence>
<evidence type="ECO:0000313" key="12">
    <source>
        <dbReference type="Proteomes" id="UP000198889"/>
    </source>
</evidence>
<feature type="chain" id="PRO_5011443005" evidence="9">
    <location>
        <begin position="23"/>
        <end position="231"/>
    </location>
</feature>
<organism evidence="11 12">
    <name type="scientific">Ancylobacter rudongensis</name>
    <dbReference type="NCBI Taxonomy" id="177413"/>
    <lineage>
        <taxon>Bacteria</taxon>
        <taxon>Pseudomonadati</taxon>
        <taxon>Pseudomonadota</taxon>
        <taxon>Alphaproteobacteria</taxon>
        <taxon>Hyphomicrobiales</taxon>
        <taxon>Xanthobacteraceae</taxon>
        <taxon>Ancylobacter</taxon>
    </lineage>
</organism>
<feature type="signal peptide" evidence="9">
    <location>
        <begin position="1"/>
        <end position="22"/>
    </location>
</feature>
<dbReference type="STRING" id="177413.SAMN05660859_3777"/>
<dbReference type="GO" id="GO:0018104">
    <property type="term" value="P:peptidoglycan-protein cross-linking"/>
    <property type="evidence" value="ECO:0007669"/>
    <property type="project" value="TreeGrafter"/>
</dbReference>
<protein>
    <submittedName>
        <fullName evidence="11">Lipoprotein-anchoring transpeptidase ErfK/SrfK</fullName>
    </submittedName>
</protein>
<dbReference type="GO" id="GO:0016740">
    <property type="term" value="F:transferase activity"/>
    <property type="evidence" value="ECO:0007669"/>
    <property type="project" value="UniProtKB-KW"/>
</dbReference>
<evidence type="ECO:0000256" key="6">
    <source>
        <dbReference type="ARBA" id="ARBA00023316"/>
    </source>
</evidence>
<sequence>MKCALAILALGLSLALAPSARAQPLLAAATEAPLATELTEAVTTNAPATVAAPPGMSPPSTATPGALSAPSVSTTPRETTSLPPPSPAASQPTQAASIGNPSTPLEVVLPPPPDVRVEISLSKQRMVVLVEGVERHAWPVSTARKGYRTPLGTYRPERMHKRYFSRKYDNAPMPYAIFFYKGWAIHGTNDLRRLGRPASHGCVRLHPSNAKALFALVSQYGRANTRIVVAR</sequence>
<dbReference type="GO" id="GO:0008360">
    <property type="term" value="P:regulation of cell shape"/>
    <property type="evidence" value="ECO:0007669"/>
    <property type="project" value="UniProtKB-UniRule"/>
</dbReference>
<dbReference type="InterPro" id="IPR050979">
    <property type="entry name" value="LD-transpeptidase"/>
</dbReference>
<dbReference type="CDD" id="cd16913">
    <property type="entry name" value="YkuD_like"/>
    <property type="match status" value="1"/>
</dbReference>
<dbReference type="Proteomes" id="UP000198889">
    <property type="component" value="Unassembled WGS sequence"/>
</dbReference>
<dbReference type="PANTHER" id="PTHR30582:SF2">
    <property type="entry name" value="L,D-TRANSPEPTIDASE YCIB-RELATED"/>
    <property type="match status" value="1"/>
</dbReference>
<feature type="region of interest" description="Disordered" evidence="8">
    <location>
        <begin position="48"/>
        <end position="109"/>
    </location>
</feature>
<evidence type="ECO:0000256" key="2">
    <source>
        <dbReference type="ARBA" id="ARBA00005992"/>
    </source>
</evidence>
<keyword evidence="12" id="KW-1185">Reference proteome</keyword>
<keyword evidence="4 7" id="KW-0133">Cell shape</keyword>
<feature type="active site" description="Proton donor/acceptor" evidence="7">
    <location>
        <position position="186"/>
    </location>
</feature>
<keyword evidence="9" id="KW-0732">Signal</keyword>
<keyword evidence="5 7" id="KW-0573">Peptidoglycan synthesis</keyword>
<evidence type="ECO:0000259" key="10">
    <source>
        <dbReference type="PROSITE" id="PS52029"/>
    </source>
</evidence>
<feature type="domain" description="L,D-TPase catalytic" evidence="10">
    <location>
        <begin position="115"/>
        <end position="230"/>
    </location>
</feature>
<dbReference type="UniPathway" id="UPA00219"/>
<dbReference type="Pfam" id="PF03734">
    <property type="entry name" value="YkuD"/>
    <property type="match status" value="1"/>
</dbReference>
<dbReference type="GO" id="GO:0071555">
    <property type="term" value="P:cell wall organization"/>
    <property type="evidence" value="ECO:0007669"/>
    <property type="project" value="UniProtKB-UniRule"/>
</dbReference>
<evidence type="ECO:0000256" key="4">
    <source>
        <dbReference type="ARBA" id="ARBA00022960"/>
    </source>
</evidence>
<gene>
    <name evidence="11" type="ORF">SAMN05660859_3777</name>
</gene>
<dbReference type="EMBL" id="FMTP01000007">
    <property type="protein sequence ID" value="SCW92036.1"/>
    <property type="molecule type" value="Genomic_DNA"/>
</dbReference>
<proteinExistence type="inferred from homology"/>
<reference evidence="12" key="1">
    <citation type="submission" date="2016-10" db="EMBL/GenBank/DDBJ databases">
        <authorList>
            <person name="Varghese N."/>
            <person name="Submissions S."/>
        </authorList>
    </citation>
    <scope>NUCLEOTIDE SEQUENCE [LARGE SCALE GENOMIC DNA]</scope>
    <source>
        <strain evidence="12">CGMCC 1.1761</strain>
    </source>
</reference>
<evidence type="ECO:0000256" key="5">
    <source>
        <dbReference type="ARBA" id="ARBA00022984"/>
    </source>
</evidence>
<feature type="active site" description="Nucleophile" evidence="7">
    <location>
        <position position="202"/>
    </location>
</feature>
<dbReference type="PROSITE" id="PS52029">
    <property type="entry name" value="LD_TPASE"/>
    <property type="match status" value="1"/>
</dbReference>
<comment type="pathway">
    <text evidence="1 7">Cell wall biogenesis; peptidoglycan biosynthesis.</text>
</comment>
<dbReference type="AlphaFoldDB" id="A0A1G4UEG4"/>
<evidence type="ECO:0000256" key="9">
    <source>
        <dbReference type="SAM" id="SignalP"/>
    </source>
</evidence>
<dbReference type="InterPro" id="IPR038063">
    <property type="entry name" value="Transpep_catalytic_dom"/>
</dbReference>
<name>A0A1G4UEG4_9HYPH</name>
<dbReference type="GO" id="GO:0005576">
    <property type="term" value="C:extracellular region"/>
    <property type="evidence" value="ECO:0007669"/>
    <property type="project" value="TreeGrafter"/>
</dbReference>
<evidence type="ECO:0000313" key="11">
    <source>
        <dbReference type="EMBL" id="SCW92036.1"/>
    </source>
</evidence>
<dbReference type="Gene3D" id="2.40.440.10">
    <property type="entry name" value="L,D-transpeptidase catalytic domain-like"/>
    <property type="match status" value="1"/>
</dbReference>
<feature type="compositionally biased region" description="Low complexity" evidence="8">
    <location>
        <begin position="88"/>
        <end position="97"/>
    </location>
</feature>
<evidence type="ECO:0000256" key="1">
    <source>
        <dbReference type="ARBA" id="ARBA00004752"/>
    </source>
</evidence>
<accession>A0A1G4UEG4</accession>
<keyword evidence="6 7" id="KW-0961">Cell wall biogenesis/degradation</keyword>
<comment type="similarity">
    <text evidence="2">Belongs to the YkuD family.</text>
</comment>